<dbReference type="STRING" id="479893.CPX_001703"/>
<comment type="caution">
    <text evidence="1">The sequence shown here is derived from an EMBL/GenBank/DDBJ whole genome shotgun (WGS) entry which is preliminary data.</text>
</comment>
<accession>A0A0M1MZJ3</accession>
<evidence type="ECO:0000313" key="2">
    <source>
        <dbReference type="Proteomes" id="UP000037386"/>
    </source>
</evidence>
<dbReference type="PATRIC" id="fig|479893.3.peg.515"/>
<dbReference type="AlphaFoldDB" id="A0A0M1MZJ3"/>
<proteinExistence type="predicted"/>
<gene>
    <name evidence="1" type="ORF">CPX_001703</name>
</gene>
<sequence length="263" mass="31436">MAIITKKTCQNGNTYIYFSNGKIKTIHKDGTITWKTKRIFKTKKPTKDLNLKVFLFKERKSQMLNNQDFCNIQQFNTNIQTVEILKYFFNKDTFNLSVDKYMKTNHQQLNHYFNQNNIHSQSQKVIRGKINEYLILLYFQNKGITNLYPQVNLFFIPDIKFDLVLFTENKRIIAFNFKTCLRERYKQTMIEVQQLKKLDTRFEFYLLTNNEKETQRLNNKINQGKVQGINQVINLFSNSANDFLQNLITTQFIPFSNINIIKK</sequence>
<organism evidence="1 2">
    <name type="scientific">Candidatus Phytoplasma pruni</name>
    <dbReference type="NCBI Taxonomy" id="479893"/>
    <lineage>
        <taxon>Bacteria</taxon>
        <taxon>Bacillati</taxon>
        <taxon>Mycoplasmatota</taxon>
        <taxon>Mollicutes</taxon>
        <taxon>Acholeplasmatales</taxon>
        <taxon>Acholeplasmataceae</taxon>
        <taxon>Candidatus Phytoplasma</taxon>
        <taxon>16SrIII (X-disease group)</taxon>
    </lineage>
</organism>
<name>A0A0M1MZJ3_9MOLU</name>
<protein>
    <submittedName>
        <fullName evidence="1">Uncharacterized protein</fullName>
    </submittedName>
</protein>
<dbReference type="EMBL" id="LHCF01000015">
    <property type="protein sequence ID" value="KOR75322.1"/>
    <property type="molecule type" value="Genomic_DNA"/>
</dbReference>
<evidence type="ECO:0000313" key="1">
    <source>
        <dbReference type="EMBL" id="KOR75322.1"/>
    </source>
</evidence>
<dbReference type="Proteomes" id="UP000037386">
    <property type="component" value="Unassembled WGS sequence"/>
</dbReference>
<reference evidence="2" key="1">
    <citation type="submission" date="2015-05" db="EMBL/GenBank/DDBJ databases">
        <title>Draft genome sequence of 'Candidatus Phytoplasma Pruni' strain CX, a plant pathogenic bacterium.</title>
        <authorList>
            <person name="Lee I.-M."/>
            <person name="Bottner-Parker K.D."/>
            <person name="Shao J."/>
            <person name="Gundersen-Rindal D.E."/>
            <person name="Zhao Y."/>
            <person name="Davis R.E."/>
        </authorList>
    </citation>
    <scope>NUCLEOTIDE SEQUENCE [LARGE SCALE GENOMIC DNA]</scope>
    <source>
        <strain evidence="2">CX</strain>
    </source>
</reference>